<evidence type="ECO:0008006" key="3">
    <source>
        <dbReference type="Google" id="ProtNLM"/>
    </source>
</evidence>
<protein>
    <recommendedName>
        <fullName evidence="3">Secreted protein</fullName>
    </recommendedName>
</protein>
<comment type="caution">
    <text evidence="1">The sequence shown here is derived from an EMBL/GenBank/DDBJ whole genome shotgun (WGS) entry which is preliminary data.</text>
</comment>
<evidence type="ECO:0000313" key="2">
    <source>
        <dbReference type="Proteomes" id="UP001605036"/>
    </source>
</evidence>
<sequence length="69" mass="7950">MIQRLLGAVVMAAATSRVYQTVFRKDEVTDAMLEMYYACKQVMKMSLQQTQVDTSRFIKVPDKTVIFQP</sequence>
<name>A0ABD1Z0K4_9MARC</name>
<accession>A0ABD1Z0K4</accession>
<dbReference type="EMBL" id="JBHFFA010000003">
    <property type="protein sequence ID" value="KAL2636263.1"/>
    <property type="molecule type" value="Genomic_DNA"/>
</dbReference>
<keyword evidence="2" id="KW-1185">Reference proteome</keyword>
<dbReference type="AlphaFoldDB" id="A0ABD1Z0K4"/>
<reference evidence="1 2" key="1">
    <citation type="submission" date="2024-09" db="EMBL/GenBank/DDBJ databases">
        <title>Chromosome-scale assembly of Riccia fluitans.</title>
        <authorList>
            <person name="Paukszto L."/>
            <person name="Sawicki J."/>
            <person name="Karawczyk K."/>
            <person name="Piernik-Szablinska J."/>
            <person name="Szczecinska M."/>
            <person name="Mazdziarz M."/>
        </authorList>
    </citation>
    <scope>NUCLEOTIDE SEQUENCE [LARGE SCALE GENOMIC DNA]</scope>
    <source>
        <strain evidence="1">Rf_01</strain>
        <tissue evidence="1">Aerial parts of the thallus</tissue>
    </source>
</reference>
<proteinExistence type="predicted"/>
<dbReference type="Proteomes" id="UP001605036">
    <property type="component" value="Unassembled WGS sequence"/>
</dbReference>
<gene>
    <name evidence="1" type="ORF">R1flu_007742</name>
</gene>
<evidence type="ECO:0000313" key="1">
    <source>
        <dbReference type="EMBL" id="KAL2636263.1"/>
    </source>
</evidence>
<organism evidence="1 2">
    <name type="scientific">Riccia fluitans</name>
    <dbReference type="NCBI Taxonomy" id="41844"/>
    <lineage>
        <taxon>Eukaryota</taxon>
        <taxon>Viridiplantae</taxon>
        <taxon>Streptophyta</taxon>
        <taxon>Embryophyta</taxon>
        <taxon>Marchantiophyta</taxon>
        <taxon>Marchantiopsida</taxon>
        <taxon>Marchantiidae</taxon>
        <taxon>Marchantiales</taxon>
        <taxon>Ricciaceae</taxon>
        <taxon>Riccia</taxon>
    </lineage>
</organism>